<gene>
    <name evidence="1" type="ORF">ACH5RR_027911</name>
</gene>
<evidence type="ECO:0000313" key="2">
    <source>
        <dbReference type="Proteomes" id="UP001630127"/>
    </source>
</evidence>
<dbReference type="Gene3D" id="1.10.110.10">
    <property type="entry name" value="Plant lipid-transfer and hydrophobic proteins"/>
    <property type="match status" value="1"/>
</dbReference>
<dbReference type="EMBL" id="JBJUIK010000012">
    <property type="protein sequence ID" value="KAL3508510.1"/>
    <property type="molecule type" value="Genomic_DNA"/>
</dbReference>
<protein>
    <submittedName>
        <fullName evidence="1">Uncharacterized protein</fullName>
    </submittedName>
</protein>
<name>A0ABD2YR95_9GENT</name>
<evidence type="ECO:0000313" key="1">
    <source>
        <dbReference type="EMBL" id="KAL3508510.1"/>
    </source>
</evidence>
<accession>A0ABD2YR95</accession>
<dbReference type="Proteomes" id="UP001630127">
    <property type="component" value="Unassembled WGS sequence"/>
</dbReference>
<proteinExistence type="predicted"/>
<dbReference type="AlphaFoldDB" id="A0ABD2YR95"/>
<dbReference type="InterPro" id="IPR036312">
    <property type="entry name" value="Bifun_inhib/LTP/seed_sf"/>
</dbReference>
<reference evidence="1 2" key="1">
    <citation type="submission" date="2024-11" db="EMBL/GenBank/DDBJ databases">
        <title>A near-complete genome assembly of Cinchona calisaya.</title>
        <authorList>
            <person name="Lian D.C."/>
            <person name="Zhao X.W."/>
            <person name="Wei L."/>
        </authorList>
    </citation>
    <scope>NUCLEOTIDE SEQUENCE [LARGE SCALE GENOMIC DNA]</scope>
    <source>
        <tissue evidence="1">Nenye</tissue>
    </source>
</reference>
<dbReference type="SUPFAM" id="SSF47699">
    <property type="entry name" value="Bifunctional inhibitor/lipid-transfer protein/seed storage 2S albumin"/>
    <property type="match status" value="1"/>
</dbReference>
<comment type="caution">
    <text evidence="1">The sequence shown here is derived from an EMBL/GenBank/DDBJ whole genome shotgun (WGS) entry which is preliminary data.</text>
</comment>
<keyword evidence="2" id="KW-1185">Reference proteome</keyword>
<sequence>MGRSAITAEMQTRSSAKAAAAPTVPAVLAAIEPARGRSNAHKHAPSARAATEAAMLPTAEECRCEAVKQIVQQVLQQFGGGQGQQQQQEEEWLLQRARYV</sequence>
<organism evidence="1 2">
    <name type="scientific">Cinchona calisaya</name>
    <dbReference type="NCBI Taxonomy" id="153742"/>
    <lineage>
        <taxon>Eukaryota</taxon>
        <taxon>Viridiplantae</taxon>
        <taxon>Streptophyta</taxon>
        <taxon>Embryophyta</taxon>
        <taxon>Tracheophyta</taxon>
        <taxon>Spermatophyta</taxon>
        <taxon>Magnoliopsida</taxon>
        <taxon>eudicotyledons</taxon>
        <taxon>Gunneridae</taxon>
        <taxon>Pentapetalae</taxon>
        <taxon>asterids</taxon>
        <taxon>lamiids</taxon>
        <taxon>Gentianales</taxon>
        <taxon>Rubiaceae</taxon>
        <taxon>Cinchonoideae</taxon>
        <taxon>Cinchoneae</taxon>
        <taxon>Cinchona</taxon>
    </lineage>
</organism>